<protein>
    <submittedName>
        <fullName evidence="2">Uncharacterized protein</fullName>
    </submittedName>
</protein>
<feature type="signal peptide" evidence="1">
    <location>
        <begin position="1"/>
        <end position="24"/>
    </location>
</feature>
<dbReference type="EMBL" id="CP133721">
    <property type="protein sequence ID" value="WMW78598.1"/>
    <property type="molecule type" value="Genomic_DNA"/>
</dbReference>
<name>A0ABY9RCM1_9FLAO</name>
<organism evidence="2 3">
    <name type="scientific">Flavobacterium nakdongensis</name>
    <dbReference type="NCBI Taxonomy" id="3073563"/>
    <lineage>
        <taxon>Bacteria</taxon>
        <taxon>Pseudomonadati</taxon>
        <taxon>Bacteroidota</taxon>
        <taxon>Flavobacteriia</taxon>
        <taxon>Flavobacteriales</taxon>
        <taxon>Flavobacteriaceae</taxon>
        <taxon>Flavobacterium</taxon>
    </lineage>
</organism>
<dbReference type="Proteomes" id="UP001180481">
    <property type="component" value="Chromosome"/>
</dbReference>
<keyword evidence="1" id="KW-0732">Signal</keyword>
<dbReference type="RefSeq" id="WP_309532895.1">
    <property type="nucleotide sequence ID" value="NZ_CP133721.1"/>
</dbReference>
<dbReference type="PROSITE" id="PS51257">
    <property type="entry name" value="PROKAR_LIPOPROTEIN"/>
    <property type="match status" value="1"/>
</dbReference>
<accession>A0ABY9RCM1</accession>
<evidence type="ECO:0000313" key="2">
    <source>
        <dbReference type="EMBL" id="WMW78598.1"/>
    </source>
</evidence>
<proteinExistence type="predicted"/>
<sequence>MLKKCLIFVFSLLSCLVFSQKKKAAPLPPLASYENITAEISSEGGKNKLVAYIQFDDKKEKVVLKELTTSDKTQFPTQLKITSFTISGVKLYHFSYVENIKIETKLKKEETIVTSNEIWEFSSTKVKILGNIQKTSKIKETVFLDKNKTTSETQEKTRREGFDFSLTKENDVILSNKTQSNRYKFNPETRRFDPKK</sequence>
<evidence type="ECO:0000313" key="3">
    <source>
        <dbReference type="Proteomes" id="UP001180481"/>
    </source>
</evidence>
<evidence type="ECO:0000256" key="1">
    <source>
        <dbReference type="SAM" id="SignalP"/>
    </source>
</evidence>
<reference evidence="2" key="1">
    <citation type="submission" date="2023-09" db="EMBL/GenBank/DDBJ databases">
        <title>Flavobacterium sp. 20NA77.7 isolated from freshwater.</title>
        <authorList>
            <person name="Le V."/>
            <person name="Ko S.-R."/>
            <person name="Ahn C.-Y."/>
            <person name="Oh H.-M."/>
        </authorList>
    </citation>
    <scope>NUCLEOTIDE SEQUENCE</scope>
    <source>
        <strain evidence="2">20NA77.7</strain>
    </source>
</reference>
<gene>
    <name evidence="2" type="ORF">RF683_03920</name>
</gene>
<keyword evidence="3" id="KW-1185">Reference proteome</keyword>
<feature type="chain" id="PRO_5046094914" evidence="1">
    <location>
        <begin position="25"/>
        <end position="196"/>
    </location>
</feature>